<name>A0AAD7I7C4_9AGAR</name>
<reference evidence="1" key="1">
    <citation type="submission" date="2023-03" db="EMBL/GenBank/DDBJ databases">
        <title>Massive genome expansion in bonnet fungi (Mycena s.s.) driven by repeated elements and novel gene families across ecological guilds.</title>
        <authorList>
            <consortium name="Lawrence Berkeley National Laboratory"/>
            <person name="Harder C.B."/>
            <person name="Miyauchi S."/>
            <person name="Viragh M."/>
            <person name="Kuo A."/>
            <person name="Thoen E."/>
            <person name="Andreopoulos B."/>
            <person name="Lu D."/>
            <person name="Skrede I."/>
            <person name="Drula E."/>
            <person name="Henrissat B."/>
            <person name="Morin E."/>
            <person name="Kohler A."/>
            <person name="Barry K."/>
            <person name="LaButti K."/>
            <person name="Morin E."/>
            <person name="Salamov A."/>
            <person name="Lipzen A."/>
            <person name="Mereny Z."/>
            <person name="Hegedus B."/>
            <person name="Baldrian P."/>
            <person name="Stursova M."/>
            <person name="Weitz H."/>
            <person name="Taylor A."/>
            <person name="Grigoriev I.V."/>
            <person name="Nagy L.G."/>
            <person name="Martin F."/>
            <person name="Kauserud H."/>
        </authorList>
    </citation>
    <scope>NUCLEOTIDE SEQUENCE</scope>
    <source>
        <strain evidence="1">CBHHK182m</strain>
    </source>
</reference>
<gene>
    <name evidence="1" type="ORF">B0H16DRAFT_1891907</name>
</gene>
<comment type="caution">
    <text evidence="1">The sequence shown here is derived from an EMBL/GenBank/DDBJ whole genome shotgun (WGS) entry which is preliminary data.</text>
</comment>
<accession>A0AAD7I7C4</accession>
<dbReference type="AlphaFoldDB" id="A0AAD7I7C4"/>
<organism evidence="1 2">
    <name type="scientific">Mycena metata</name>
    <dbReference type="NCBI Taxonomy" id="1033252"/>
    <lineage>
        <taxon>Eukaryota</taxon>
        <taxon>Fungi</taxon>
        <taxon>Dikarya</taxon>
        <taxon>Basidiomycota</taxon>
        <taxon>Agaricomycotina</taxon>
        <taxon>Agaricomycetes</taxon>
        <taxon>Agaricomycetidae</taxon>
        <taxon>Agaricales</taxon>
        <taxon>Marasmiineae</taxon>
        <taxon>Mycenaceae</taxon>
        <taxon>Mycena</taxon>
    </lineage>
</organism>
<proteinExistence type="predicted"/>
<sequence>MGDEVREPVVPAARPSAAFFPKSKNFVVSGGNFTNVTKVLRPVNLRLTVHRSDLVPFVHFMQQCQESPLLTVYLYSSFDIDFGEATQYFWTILNALHGDEELVIFRKGVASRARISPTNRSPDRVEEVISSMPLAEYYDICSWYLSPAQLIDIPSGMAVQLGSVIQVSQTDNPIEIAHLSDYYPQDSGWDASGEDSQFFLGSSFEPPALASSWTAQRSLKYYGPMRCWFSQANYIFGSLGIQTNHYDYGSLYSRPHSFTFLSSANSLYNGN</sequence>
<evidence type="ECO:0000313" key="2">
    <source>
        <dbReference type="Proteomes" id="UP001215598"/>
    </source>
</evidence>
<dbReference type="EMBL" id="JARKIB010000120">
    <property type="protein sequence ID" value="KAJ7736691.1"/>
    <property type="molecule type" value="Genomic_DNA"/>
</dbReference>
<keyword evidence="2" id="KW-1185">Reference proteome</keyword>
<protein>
    <submittedName>
        <fullName evidence="1">Uncharacterized protein</fullName>
    </submittedName>
</protein>
<dbReference type="Proteomes" id="UP001215598">
    <property type="component" value="Unassembled WGS sequence"/>
</dbReference>
<evidence type="ECO:0000313" key="1">
    <source>
        <dbReference type="EMBL" id="KAJ7736691.1"/>
    </source>
</evidence>